<evidence type="ECO:0000256" key="4">
    <source>
        <dbReference type="ARBA" id="ARBA00023002"/>
    </source>
</evidence>
<reference evidence="9 10" key="1">
    <citation type="submission" date="2018-11" db="EMBL/GenBank/DDBJ databases">
        <title>Sequencing the genomes of 1000 actinobacteria strains.</title>
        <authorList>
            <person name="Klenk H.-P."/>
        </authorList>
    </citation>
    <scope>NUCLEOTIDE SEQUENCE [LARGE SCALE GENOMIC DNA]</scope>
    <source>
        <strain evidence="9 10">DSM 44780</strain>
    </source>
</reference>
<evidence type="ECO:0000256" key="6">
    <source>
        <dbReference type="ARBA" id="ARBA00023211"/>
    </source>
</evidence>
<gene>
    <name evidence="9" type="ORF">EDD39_6096</name>
</gene>
<evidence type="ECO:0000313" key="9">
    <source>
        <dbReference type="EMBL" id="ROR37937.1"/>
    </source>
</evidence>
<feature type="compositionally biased region" description="Low complexity" evidence="7">
    <location>
        <begin position="377"/>
        <end position="394"/>
    </location>
</feature>
<comment type="caution">
    <text evidence="9">The sequence shown here is derived from an EMBL/GenBank/DDBJ whole genome shotgun (WGS) entry which is preliminary data.</text>
</comment>
<sequence>MTAPLIALAVGRGTGPDLAPVFERVLDRITRLHGRQVRVERSPRTYHSYVSLRAEAAGTAEIAALTEQDAAHYERFCREQAAAGARAVFRTAINAQSLYLVRQRLAAVKVEPITAGDARLLLVRDQAQGFYTGENLHTPGKVVRTMEFSRDVTEQVVRYAVRRARELWTEGPARVQLAYKYHLLDGALDDWAQGLSAELGLDVALFQPDTVNRNLIAHGPADRTLLVAGNEWADIMHVVLLDRYGSERQENRCTENVHLHPELNGLPEYQTVHGSADDLAGRDLVNPLATVRAAARIAERHADCPGAEAAVEAAIAAAQAAGARTPDLGGTAGTTAVVDAVLASLAGTFVPGPAGAVEDTRPAGAGQGIRPAGTGQDAADTADTADTTATAAAR</sequence>
<comment type="cofactor">
    <cofactor evidence="1">
        <name>Mn(2+)</name>
        <dbReference type="ChEBI" id="CHEBI:29035"/>
    </cofactor>
</comment>
<dbReference type="Gene3D" id="3.40.718.10">
    <property type="entry name" value="Isopropylmalate Dehydrogenase"/>
    <property type="match status" value="1"/>
</dbReference>
<dbReference type="RefSeq" id="WP_123562192.1">
    <property type="nucleotide sequence ID" value="NZ_RJVJ01000002.1"/>
</dbReference>
<dbReference type="EMBL" id="RJVJ01000002">
    <property type="protein sequence ID" value="ROR37937.1"/>
    <property type="molecule type" value="Genomic_DNA"/>
</dbReference>
<keyword evidence="5" id="KW-0520">NAD</keyword>
<dbReference type="PANTHER" id="PTHR43275:SF1">
    <property type="entry name" value="D-MALATE DEHYDROGENASE [DECARBOXYLATING]"/>
    <property type="match status" value="1"/>
</dbReference>
<keyword evidence="4" id="KW-0560">Oxidoreductase</keyword>
<evidence type="ECO:0000256" key="1">
    <source>
        <dbReference type="ARBA" id="ARBA00001936"/>
    </source>
</evidence>
<dbReference type="SUPFAM" id="SSF53659">
    <property type="entry name" value="Isocitrate/Isopropylmalate dehydrogenase-like"/>
    <property type="match status" value="1"/>
</dbReference>
<dbReference type="InterPro" id="IPR050501">
    <property type="entry name" value="ICDH/IPMDH"/>
</dbReference>
<organism evidence="9 10">
    <name type="scientific">Kitasatospora cineracea</name>
    <dbReference type="NCBI Taxonomy" id="88074"/>
    <lineage>
        <taxon>Bacteria</taxon>
        <taxon>Bacillati</taxon>
        <taxon>Actinomycetota</taxon>
        <taxon>Actinomycetes</taxon>
        <taxon>Kitasatosporales</taxon>
        <taxon>Streptomycetaceae</taxon>
        <taxon>Kitasatospora</taxon>
    </lineage>
</organism>
<dbReference type="Pfam" id="PF00180">
    <property type="entry name" value="Iso_dh"/>
    <property type="match status" value="1"/>
</dbReference>
<dbReference type="SMART" id="SM01329">
    <property type="entry name" value="Iso_dh"/>
    <property type="match status" value="1"/>
</dbReference>
<feature type="region of interest" description="Disordered" evidence="7">
    <location>
        <begin position="354"/>
        <end position="394"/>
    </location>
</feature>
<dbReference type="OrthoDB" id="5289857at2"/>
<evidence type="ECO:0000256" key="5">
    <source>
        <dbReference type="ARBA" id="ARBA00023027"/>
    </source>
</evidence>
<dbReference type="InterPro" id="IPR024084">
    <property type="entry name" value="IsoPropMal-DH-like_dom"/>
</dbReference>
<feature type="domain" description="Isopropylmalate dehydrogenase-like" evidence="8">
    <location>
        <begin position="5"/>
        <end position="341"/>
    </location>
</feature>
<evidence type="ECO:0000256" key="3">
    <source>
        <dbReference type="ARBA" id="ARBA00022723"/>
    </source>
</evidence>
<dbReference type="AlphaFoldDB" id="A0A8G1X8M5"/>
<dbReference type="GO" id="GO:0046872">
    <property type="term" value="F:metal ion binding"/>
    <property type="evidence" value="ECO:0007669"/>
    <property type="project" value="UniProtKB-KW"/>
</dbReference>
<dbReference type="GO" id="GO:0016491">
    <property type="term" value="F:oxidoreductase activity"/>
    <property type="evidence" value="ECO:0007669"/>
    <property type="project" value="UniProtKB-KW"/>
</dbReference>
<comment type="cofactor">
    <cofactor evidence="2">
        <name>Mg(2+)</name>
        <dbReference type="ChEBI" id="CHEBI:18420"/>
    </cofactor>
</comment>
<dbReference type="Proteomes" id="UP000267408">
    <property type="component" value="Unassembled WGS sequence"/>
</dbReference>
<evidence type="ECO:0000256" key="2">
    <source>
        <dbReference type="ARBA" id="ARBA00001946"/>
    </source>
</evidence>
<dbReference type="PANTHER" id="PTHR43275">
    <property type="entry name" value="D-MALATE DEHYDROGENASE [DECARBOXYLATING]"/>
    <property type="match status" value="1"/>
</dbReference>
<protein>
    <submittedName>
        <fullName evidence="9">Isocitrate/isopropylmalate dehydrogenase</fullName>
    </submittedName>
</protein>
<keyword evidence="6" id="KW-0464">Manganese</keyword>
<evidence type="ECO:0000256" key="7">
    <source>
        <dbReference type="SAM" id="MobiDB-lite"/>
    </source>
</evidence>
<keyword evidence="3" id="KW-0479">Metal-binding</keyword>
<name>A0A8G1X8M5_9ACTN</name>
<accession>A0A8G1X8M5</accession>
<evidence type="ECO:0000313" key="10">
    <source>
        <dbReference type="Proteomes" id="UP000267408"/>
    </source>
</evidence>
<evidence type="ECO:0000259" key="8">
    <source>
        <dbReference type="SMART" id="SM01329"/>
    </source>
</evidence>
<proteinExistence type="predicted"/>